<dbReference type="InterPro" id="IPR029058">
    <property type="entry name" value="AB_hydrolase_fold"/>
</dbReference>
<dbReference type="AlphaFoldDB" id="A0ABD5PVX9"/>
<accession>A0ABD5PVX9</accession>
<dbReference type="InterPro" id="IPR000801">
    <property type="entry name" value="Esterase-like"/>
</dbReference>
<protein>
    <submittedName>
        <fullName evidence="1">Alpha/beta hydrolase-fold protein</fullName>
    </submittedName>
</protein>
<sequence>MGGELEWRPYDLANDHTVVGDVRVSEPIPAPECHADRHLLAYLPPSYEASDDDYPVLYMHDGQNLFDEVTSHSGEWRADETMERLAAEGREAIIVGIPIASGSRAS</sequence>
<keyword evidence="1" id="KW-0378">Hydrolase</keyword>
<dbReference type="InterPro" id="IPR050583">
    <property type="entry name" value="Mycobacterial_A85_antigen"/>
</dbReference>
<dbReference type="SUPFAM" id="SSF53474">
    <property type="entry name" value="alpha/beta-Hydrolases"/>
    <property type="match status" value="1"/>
</dbReference>
<dbReference type="Gene3D" id="3.40.50.1820">
    <property type="entry name" value="alpha/beta hydrolase"/>
    <property type="match status" value="1"/>
</dbReference>
<reference evidence="1 2" key="1">
    <citation type="journal article" date="2019" name="Int. J. Syst. Evol. Microbiol.">
        <title>The Global Catalogue of Microorganisms (GCM) 10K type strain sequencing project: providing services to taxonomists for standard genome sequencing and annotation.</title>
        <authorList>
            <consortium name="The Broad Institute Genomics Platform"/>
            <consortium name="The Broad Institute Genome Sequencing Center for Infectious Disease"/>
            <person name="Wu L."/>
            <person name="Ma J."/>
        </authorList>
    </citation>
    <scope>NUCLEOTIDE SEQUENCE [LARGE SCALE GENOMIC DNA]</scope>
    <source>
        <strain evidence="1 2">WLHS5</strain>
    </source>
</reference>
<dbReference type="PANTHER" id="PTHR48098">
    <property type="entry name" value="ENTEROCHELIN ESTERASE-RELATED"/>
    <property type="match status" value="1"/>
</dbReference>
<dbReference type="GO" id="GO:0016787">
    <property type="term" value="F:hydrolase activity"/>
    <property type="evidence" value="ECO:0007669"/>
    <property type="project" value="UniProtKB-KW"/>
</dbReference>
<comment type="caution">
    <text evidence="1">The sequence shown here is derived from an EMBL/GenBank/DDBJ whole genome shotgun (WGS) entry which is preliminary data.</text>
</comment>
<dbReference type="RefSeq" id="WP_250141225.1">
    <property type="nucleotide sequence ID" value="NZ_JALIQP010000003.1"/>
</dbReference>
<dbReference type="EMBL" id="JBHSFA010000011">
    <property type="protein sequence ID" value="MFC4544494.1"/>
    <property type="molecule type" value="Genomic_DNA"/>
</dbReference>
<gene>
    <name evidence="1" type="ORF">ACFO5R_21415</name>
</gene>
<proteinExistence type="predicted"/>
<keyword evidence="2" id="KW-1185">Reference proteome</keyword>
<dbReference type="Proteomes" id="UP001595898">
    <property type="component" value="Unassembled WGS sequence"/>
</dbReference>
<evidence type="ECO:0000313" key="1">
    <source>
        <dbReference type="EMBL" id="MFC4544494.1"/>
    </source>
</evidence>
<dbReference type="Pfam" id="PF00756">
    <property type="entry name" value="Esterase"/>
    <property type="match status" value="1"/>
</dbReference>
<evidence type="ECO:0000313" key="2">
    <source>
        <dbReference type="Proteomes" id="UP001595898"/>
    </source>
</evidence>
<name>A0ABD5PVX9_9EURY</name>
<organism evidence="1 2">
    <name type="scientific">Halosolutus amylolyticus</name>
    <dbReference type="NCBI Taxonomy" id="2932267"/>
    <lineage>
        <taxon>Archaea</taxon>
        <taxon>Methanobacteriati</taxon>
        <taxon>Methanobacteriota</taxon>
        <taxon>Stenosarchaea group</taxon>
        <taxon>Halobacteria</taxon>
        <taxon>Halobacteriales</taxon>
        <taxon>Natrialbaceae</taxon>
        <taxon>Halosolutus</taxon>
    </lineage>
</organism>
<dbReference type="PANTHER" id="PTHR48098:SF6">
    <property type="entry name" value="FERRI-BACILLIBACTIN ESTERASE BESA"/>
    <property type="match status" value="1"/>
</dbReference>